<feature type="region of interest" description="Disordered" evidence="8">
    <location>
        <begin position="179"/>
        <end position="198"/>
    </location>
</feature>
<evidence type="ECO:0000259" key="9">
    <source>
        <dbReference type="Pfam" id="PF05687"/>
    </source>
</evidence>
<dbReference type="PANTHER" id="PTHR31506:SF2">
    <property type="entry name" value="BES1_BZR1 HOMOLOG PROTEIN 3"/>
    <property type="match status" value="1"/>
</dbReference>
<evidence type="ECO:0000256" key="5">
    <source>
        <dbReference type="ARBA" id="ARBA00023125"/>
    </source>
</evidence>
<evidence type="ECO:0000313" key="10">
    <source>
        <dbReference type="EMBL" id="WVZ79839.1"/>
    </source>
</evidence>
<evidence type="ECO:0000313" key="11">
    <source>
        <dbReference type="Proteomes" id="UP001341281"/>
    </source>
</evidence>
<keyword evidence="11" id="KW-1185">Reference proteome</keyword>
<feature type="compositionally biased region" description="Polar residues" evidence="8">
    <location>
        <begin position="205"/>
        <end position="229"/>
    </location>
</feature>
<dbReference type="EMBL" id="CP144750">
    <property type="protein sequence ID" value="WVZ79839.1"/>
    <property type="molecule type" value="Genomic_DNA"/>
</dbReference>
<feature type="compositionally biased region" description="Low complexity" evidence="8">
    <location>
        <begin position="98"/>
        <end position="120"/>
    </location>
</feature>
<dbReference type="GO" id="GO:0005634">
    <property type="term" value="C:nucleus"/>
    <property type="evidence" value="ECO:0007669"/>
    <property type="project" value="UniProtKB-SubCell"/>
</dbReference>
<organism evidence="10 11">
    <name type="scientific">Paspalum notatum var. saurae</name>
    <dbReference type="NCBI Taxonomy" id="547442"/>
    <lineage>
        <taxon>Eukaryota</taxon>
        <taxon>Viridiplantae</taxon>
        <taxon>Streptophyta</taxon>
        <taxon>Embryophyta</taxon>
        <taxon>Tracheophyta</taxon>
        <taxon>Spermatophyta</taxon>
        <taxon>Magnoliopsida</taxon>
        <taxon>Liliopsida</taxon>
        <taxon>Poales</taxon>
        <taxon>Poaceae</taxon>
        <taxon>PACMAD clade</taxon>
        <taxon>Panicoideae</taxon>
        <taxon>Andropogonodae</taxon>
        <taxon>Paspaleae</taxon>
        <taxon>Paspalinae</taxon>
        <taxon>Paspalum</taxon>
    </lineage>
</organism>
<sequence>MTSGMGRAVVGLRGTRVPKWKERENNRRRERCRRAIAARIFSGLRAYGNYNLPKHCDNNEVLKALCNEAGWIVEDDGTTYRKGCKPPAGECHDQIGRSSSPSPYSSYQSTPPASYNPSPASLSFPSFRSSSHIASGGNNFVAGVKGNSLVPWPKDHSSSSSFASSFKFPQVHHPYFNGGSISAPVTPPSSSPTHTPRAWIDEENTGIQSPWDGSNYASLPNSQPSSPGHQVSPDPSWLTRCQIPYVDPSSPTYSLVAPNPFGISKETISNTSRMWPGQNVTRSPGMSGVPVHHDFQMVYGAQDDFTFGSSSNGNNRSYGFVKAWEGERICEECPYDEDELELTLGSSKTRAGPS</sequence>
<dbReference type="Proteomes" id="UP001341281">
    <property type="component" value="Chromosome 06"/>
</dbReference>
<dbReference type="InterPro" id="IPR033264">
    <property type="entry name" value="BZR"/>
</dbReference>
<feature type="domain" description="BES1/BZR1 plant transcription factor N-terminal" evidence="9">
    <location>
        <begin position="14"/>
        <end position="153"/>
    </location>
</feature>
<dbReference type="GO" id="GO:0003700">
    <property type="term" value="F:DNA-binding transcription factor activity"/>
    <property type="evidence" value="ECO:0007669"/>
    <property type="project" value="UniProtKB-UniRule"/>
</dbReference>
<evidence type="ECO:0000256" key="6">
    <source>
        <dbReference type="ARBA" id="ARBA00023163"/>
    </source>
</evidence>
<dbReference type="GO" id="GO:0009742">
    <property type="term" value="P:brassinosteroid mediated signaling pathway"/>
    <property type="evidence" value="ECO:0007669"/>
    <property type="project" value="UniProtKB-UniRule"/>
</dbReference>
<proteinExistence type="inferred from homology"/>
<comment type="similarity">
    <text evidence="1 7">Belongs to the BZR/LAT61 family.</text>
</comment>
<keyword evidence="6 7" id="KW-0804">Transcription</keyword>
<dbReference type="PANTHER" id="PTHR31506">
    <property type="entry name" value="BES1/BZR1 HOMOLOG PROTEIN 3-RELATED"/>
    <property type="match status" value="1"/>
</dbReference>
<name>A0AAQ3TWD6_PASNO</name>
<dbReference type="InterPro" id="IPR008540">
    <property type="entry name" value="BES1_N"/>
</dbReference>
<evidence type="ECO:0000256" key="7">
    <source>
        <dbReference type="RuleBase" id="RU369040"/>
    </source>
</evidence>
<evidence type="ECO:0000256" key="1">
    <source>
        <dbReference type="ARBA" id="ARBA00005909"/>
    </source>
</evidence>
<gene>
    <name evidence="10" type="ORF">U9M48_027371</name>
</gene>
<keyword evidence="3 7" id="KW-1070">Brassinosteroid signaling pathway</keyword>
<feature type="region of interest" description="Disordered" evidence="8">
    <location>
        <begin position="85"/>
        <end position="120"/>
    </location>
</feature>
<dbReference type="GO" id="GO:0006351">
    <property type="term" value="P:DNA-templated transcription"/>
    <property type="evidence" value="ECO:0007669"/>
    <property type="project" value="InterPro"/>
</dbReference>
<evidence type="ECO:0000256" key="8">
    <source>
        <dbReference type="SAM" id="MobiDB-lite"/>
    </source>
</evidence>
<protein>
    <recommendedName>
        <fullName evidence="7">Protein BZR1 homolog</fullName>
    </recommendedName>
    <alternativeName>
        <fullName evidence="7">Protein BRASSINAZOLE-RESISTANT 1 homolog</fullName>
    </alternativeName>
</protein>
<reference evidence="10 11" key="1">
    <citation type="submission" date="2024-02" db="EMBL/GenBank/DDBJ databases">
        <title>High-quality chromosome-scale genome assembly of Pensacola bahiagrass (Paspalum notatum Flugge var. saurae).</title>
        <authorList>
            <person name="Vega J.M."/>
            <person name="Podio M."/>
            <person name="Orjuela J."/>
            <person name="Siena L.A."/>
            <person name="Pessino S.C."/>
            <person name="Combes M.C."/>
            <person name="Mariac C."/>
            <person name="Albertini E."/>
            <person name="Pupilli F."/>
            <person name="Ortiz J.P.A."/>
            <person name="Leblanc O."/>
        </authorList>
    </citation>
    <scope>NUCLEOTIDE SEQUENCE [LARGE SCALE GENOMIC DNA]</scope>
    <source>
        <strain evidence="10">R1</strain>
        <tissue evidence="10">Leaf</tissue>
    </source>
</reference>
<dbReference type="Pfam" id="PF05687">
    <property type="entry name" value="BES1_N"/>
    <property type="match status" value="1"/>
</dbReference>
<evidence type="ECO:0000256" key="3">
    <source>
        <dbReference type="ARBA" id="ARBA00022626"/>
    </source>
</evidence>
<comment type="subcellular location">
    <subcellularLocation>
        <location evidence="7">Nucleus</location>
    </subcellularLocation>
</comment>
<evidence type="ECO:0000256" key="2">
    <source>
        <dbReference type="ARBA" id="ARBA00022604"/>
    </source>
</evidence>
<dbReference type="AlphaFoldDB" id="A0AAQ3TWD6"/>
<evidence type="ECO:0000256" key="4">
    <source>
        <dbReference type="ARBA" id="ARBA00023015"/>
    </source>
</evidence>
<comment type="function">
    <text evidence="7">Functions in brassinosteroid signaling. May function as transcriptional repressor.</text>
</comment>
<keyword evidence="5 7" id="KW-0238">DNA-binding</keyword>
<keyword evidence="4 7" id="KW-0805">Transcription regulation</keyword>
<feature type="region of interest" description="Disordered" evidence="8">
    <location>
        <begin position="205"/>
        <end position="235"/>
    </location>
</feature>
<dbReference type="GO" id="GO:0003677">
    <property type="term" value="F:DNA binding"/>
    <property type="evidence" value="ECO:0007669"/>
    <property type="project" value="UniProtKB-UniRule"/>
</dbReference>
<accession>A0AAQ3TWD6</accession>
<keyword evidence="2" id="KW-0341">Growth regulation</keyword>